<name>A0A0G1GY25_9BACT</name>
<protein>
    <submittedName>
        <fullName evidence="1">Uncharacterized protein</fullName>
    </submittedName>
</protein>
<proteinExistence type="predicted"/>
<accession>A0A0G1GY25</accession>
<evidence type="ECO:0000313" key="2">
    <source>
        <dbReference type="Proteomes" id="UP000034097"/>
    </source>
</evidence>
<evidence type="ECO:0000313" key="1">
    <source>
        <dbReference type="EMBL" id="KKT39078.1"/>
    </source>
</evidence>
<comment type="caution">
    <text evidence="1">The sequence shown here is derived from an EMBL/GenBank/DDBJ whole genome shotgun (WGS) entry which is preliminary data.</text>
</comment>
<reference evidence="1 2" key="1">
    <citation type="journal article" date="2015" name="Nature">
        <title>rRNA introns, odd ribosomes, and small enigmatic genomes across a large radiation of phyla.</title>
        <authorList>
            <person name="Brown C.T."/>
            <person name="Hug L.A."/>
            <person name="Thomas B.C."/>
            <person name="Sharon I."/>
            <person name="Castelle C.J."/>
            <person name="Singh A."/>
            <person name="Wilkins M.J."/>
            <person name="Williams K.H."/>
            <person name="Banfield J.F."/>
        </authorList>
    </citation>
    <scope>NUCLEOTIDE SEQUENCE [LARGE SCALE GENOMIC DNA]</scope>
</reference>
<dbReference type="EMBL" id="LCHQ01000008">
    <property type="protein sequence ID" value="KKT39078.1"/>
    <property type="molecule type" value="Genomic_DNA"/>
</dbReference>
<organism evidence="1 2">
    <name type="scientific">Candidatus Collierbacteria bacterium GW2011_GWF1_44_12</name>
    <dbReference type="NCBI Taxonomy" id="1618402"/>
    <lineage>
        <taxon>Bacteria</taxon>
        <taxon>Candidatus Collieribacteriota</taxon>
    </lineage>
</organism>
<sequence>MTTILARDEDDVEILVERLLETRDRTKKAATGEITVGEEVCTLNCTPKSTRDSLLREYYSWLRTHSQNSHR</sequence>
<gene>
    <name evidence="1" type="ORF">UW26_C0008G0020</name>
</gene>
<dbReference type="AlphaFoldDB" id="A0A0G1GY25"/>
<dbReference type="Proteomes" id="UP000034097">
    <property type="component" value="Unassembled WGS sequence"/>
</dbReference>